<dbReference type="InterPro" id="IPR036477">
    <property type="entry name" value="Formyl_transf_N_sf"/>
</dbReference>
<dbReference type="PANTHER" id="PTHR11138:SF5">
    <property type="entry name" value="METHIONYL-TRNA FORMYLTRANSFERASE, MITOCHONDRIAL"/>
    <property type="match status" value="1"/>
</dbReference>
<name>A0A1F6DA94_9BACT</name>
<feature type="domain" description="Formyl transferase N-terminal" evidence="2">
    <location>
        <begin position="20"/>
        <end position="164"/>
    </location>
</feature>
<dbReference type="InterPro" id="IPR002376">
    <property type="entry name" value="Formyl_transf_N"/>
</dbReference>
<dbReference type="GO" id="GO:0004479">
    <property type="term" value="F:methionyl-tRNA formyltransferase activity"/>
    <property type="evidence" value="ECO:0007669"/>
    <property type="project" value="UniProtKB-EC"/>
</dbReference>
<evidence type="ECO:0000313" key="3">
    <source>
        <dbReference type="EMBL" id="OGG58316.1"/>
    </source>
</evidence>
<dbReference type="InterPro" id="IPR011034">
    <property type="entry name" value="Formyl_transferase-like_C_sf"/>
</dbReference>
<reference evidence="3 4" key="1">
    <citation type="journal article" date="2016" name="Nat. Commun.">
        <title>Thousands of microbial genomes shed light on interconnected biogeochemical processes in an aquifer system.</title>
        <authorList>
            <person name="Anantharaman K."/>
            <person name="Brown C.T."/>
            <person name="Hug L.A."/>
            <person name="Sharon I."/>
            <person name="Castelle C.J."/>
            <person name="Probst A.J."/>
            <person name="Thomas B.C."/>
            <person name="Singh A."/>
            <person name="Wilkins M.J."/>
            <person name="Karaoz U."/>
            <person name="Brodie E.L."/>
            <person name="Williams K.H."/>
            <person name="Hubbard S.S."/>
            <person name="Banfield J.F."/>
        </authorList>
    </citation>
    <scope>NUCLEOTIDE SEQUENCE [LARGE SCALE GENOMIC DNA]</scope>
</reference>
<dbReference type="SUPFAM" id="SSF53328">
    <property type="entry name" value="Formyltransferase"/>
    <property type="match status" value="1"/>
</dbReference>
<dbReference type="InterPro" id="IPR041711">
    <property type="entry name" value="Met-tRNA-FMT_N"/>
</dbReference>
<sequence length="307" mass="34116">MTKVSKKNDVRERVSNIRFTFFGTPQLAVTVLDELERAGFLPDLVITTPDERKGRGLKLSPPPVKEWALSHKIEVRQPKKLTLDTLKDTGGWDVFVVVAYGKILPKEVLEAPRHGVLNVHPSLLPRLRGASPIKSAILNDEKKTGVSILLLDEEMDHGPIVAQKPLSSPPAGGWPPRASELEGVLMHEAGKLLARIVPLWVSGEIEAREQNHDLATYCEKIEKEDGLLNLSADGYKNLLKIKAYEGWPGTYAFFERSGKKIRVQILDAHLDPSTSLGASKLVIDKVQPEGKRGMDYEEFLRSGVRLL</sequence>
<proteinExistence type="predicted"/>
<dbReference type="PANTHER" id="PTHR11138">
    <property type="entry name" value="METHIONYL-TRNA FORMYLTRANSFERASE"/>
    <property type="match status" value="1"/>
</dbReference>
<evidence type="ECO:0000259" key="2">
    <source>
        <dbReference type="Pfam" id="PF00551"/>
    </source>
</evidence>
<dbReference type="EMBL" id="MFKX01000004">
    <property type="protein sequence ID" value="OGG58316.1"/>
    <property type="molecule type" value="Genomic_DNA"/>
</dbReference>
<accession>A0A1F6DA94</accession>
<evidence type="ECO:0000256" key="1">
    <source>
        <dbReference type="ARBA" id="ARBA00012261"/>
    </source>
</evidence>
<dbReference type="EC" id="2.1.2.9" evidence="1"/>
<gene>
    <name evidence="3" type="ORF">A2853_00130</name>
</gene>
<dbReference type="Proteomes" id="UP000177958">
    <property type="component" value="Unassembled WGS sequence"/>
</dbReference>
<organism evidence="3 4">
    <name type="scientific">Candidatus Kaiserbacteria bacterium RIFCSPHIGHO2_01_FULL_55_17</name>
    <dbReference type="NCBI Taxonomy" id="1798484"/>
    <lineage>
        <taxon>Bacteria</taxon>
        <taxon>Candidatus Kaiseribacteriota</taxon>
    </lineage>
</organism>
<dbReference type="GO" id="GO:0005829">
    <property type="term" value="C:cytosol"/>
    <property type="evidence" value="ECO:0007669"/>
    <property type="project" value="TreeGrafter"/>
</dbReference>
<protein>
    <recommendedName>
        <fullName evidence="1">methionyl-tRNA formyltransferase</fullName>
        <ecNumber evidence="1">2.1.2.9</ecNumber>
    </recommendedName>
</protein>
<dbReference type="AlphaFoldDB" id="A0A1F6DA94"/>
<dbReference type="CDD" id="cd08646">
    <property type="entry name" value="FMT_core_Met-tRNA-FMT_N"/>
    <property type="match status" value="1"/>
</dbReference>
<dbReference type="Pfam" id="PF00551">
    <property type="entry name" value="Formyl_trans_N"/>
    <property type="match status" value="1"/>
</dbReference>
<dbReference type="SUPFAM" id="SSF50486">
    <property type="entry name" value="FMT C-terminal domain-like"/>
    <property type="match status" value="1"/>
</dbReference>
<comment type="caution">
    <text evidence="3">The sequence shown here is derived from an EMBL/GenBank/DDBJ whole genome shotgun (WGS) entry which is preliminary data.</text>
</comment>
<evidence type="ECO:0000313" key="4">
    <source>
        <dbReference type="Proteomes" id="UP000177958"/>
    </source>
</evidence>
<dbReference type="Gene3D" id="3.40.50.12230">
    <property type="match status" value="1"/>
</dbReference>